<proteinExistence type="predicted"/>
<dbReference type="Proteomes" id="UP000765509">
    <property type="component" value="Unassembled WGS sequence"/>
</dbReference>
<keyword evidence="3" id="KW-1185">Reference proteome</keyword>
<feature type="region of interest" description="Disordered" evidence="1">
    <location>
        <begin position="119"/>
        <end position="138"/>
    </location>
</feature>
<gene>
    <name evidence="2" type="ORF">O181_080522</name>
</gene>
<comment type="caution">
    <text evidence="2">The sequence shown here is derived from an EMBL/GenBank/DDBJ whole genome shotgun (WGS) entry which is preliminary data.</text>
</comment>
<accession>A0A9Q3IHI4</accession>
<evidence type="ECO:0000313" key="3">
    <source>
        <dbReference type="Proteomes" id="UP000765509"/>
    </source>
</evidence>
<reference evidence="2" key="1">
    <citation type="submission" date="2021-03" db="EMBL/GenBank/DDBJ databases">
        <title>Draft genome sequence of rust myrtle Austropuccinia psidii MF-1, a brazilian biotype.</title>
        <authorList>
            <person name="Quecine M.C."/>
            <person name="Pachon D.M.R."/>
            <person name="Bonatelli M.L."/>
            <person name="Correr F.H."/>
            <person name="Franceschini L.M."/>
            <person name="Leite T.F."/>
            <person name="Margarido G.R.A."/>
            <person name="Almeida C.A."/>
            <person name="Ferrarezi J.A."/>
            <person name="Labate C.A."/>
        </authorList>
    </citation>
    <scope>NUCLEOTIDE SEQUENCE</scope>
    <source>
        <strain evidence="2">MF-1</strain>
    </source>
</reference>
<dbReference type="AlphaFoldDB" id="A0A9Q3IHI4"/>
<evidence type="ECO:0000313" key="2">
    <source>
        <dbReference type="EMBL" id="MBW0540807.1"/>
    </source>
</evidence>
<organism evidence="2 3">
    <name type="scientific">Austropuccinia psidii MF-1</name>
    <dbReference type="NCBI Taxonomy" id="1389203"/>
    <lineage>
        <taxon>Eukaryota</taxon>
        <taxon>Fungi</taxon>
        <taxon>Dikarya</taxon>
        <taxon>Basidiomycota</taxon>
        <taxon>Pucciniomycotina</taxon>
        <taxon>Pucciniomycetes</taxon>
        <taxon>Pucciniales</taxon>
        <taxon>Sphaerophragmiaceae</taxon>
        <taxon>Austropuccinia</taxon>
    </lineage>
</organism>
<dbReference type="EMBL" id="AVOT02045459">
    <property type="protein sequence ID" value="MBW0540807.1"/>
    <property type="molecule type" value="Genomic_DNA"/>
</dbReference>
<evidence type="ECO:0000256" key="1">
    <source>
        <dbReference type="SAM" id="MobiDB-lite"/>
    </source>
</evidence>
<sequence>MEQPRLNAHVYFGPYRRYMTIWRVRSLKFPQTALHLILKSFLNRKTTNRHILRWQIAIQVYRGNLTIILNEGRSHNNADGLRRCPLDNVKSNTDYQPEVAEKSPIHFMEIDRKKNFRLSEWGPGSHTPDTNNSGPEGIETPILRISSSKIHNEFFNSVF</sequence>
<name>A0A9Q3IHI4_9BASI</name>
<dbReference type="OrthoDB" id="420169at2759"/>
<protein>
    <submittedName>
        <fullName evidence="2">Uncharacterized protein</fullName>
    </submittedName>
</protein>